<dbReference type="GO" id="GO:0016616">
    <property type="term" value="F:oxidoreductase activity, acting on the CH-OH group of donors, NAD or NADP as acceptor"/>
    <property type="evidence" value="ECO:0007669"/>
    <property type="project" value="TreeGrafter"/>
</dbReference>
<organism evidence="3 4">
    <name type="scientific">Ceratodon purpureus</name>
    <name type="common">Fire moss</name>
    <name type="synonym">Dicranum purpureum</name>
    <dbReference type="NCBI Taxonomy" id="3225"/>
    <lineage>
        <taxon>Eukaryota</taxon>
        <taxon>Viridiplantae</taxon>
        <taxon>Streptophyta</taxon>
        <taxon>Embryophyta</taxon>
        <taxon>Bryophyta</taxon>
        <taxon>Bryophytina</taxon>
        <taxon>Bryopsida</taxon>
        <taxon>Dicranidae</taxon>
        <taxon>Pseudoditrichales</taxon>
        <taxon>Ditrichaceae</taxon>
        <taxon>Ceratodon</taxon>
    </lineage>
</organism>
<dbReference type="PANTHER" id="PTHR10366">
    <property type="entry name" value="NAD DEPENDENT EPIMERASE/DEHYDRATASE"/>
    <property type="match status" value="1"/>
</dbReference>
<gene>
    <name evidence="3" type="ORF">KC19_10G038700</name>
</gene>
<evidence type="ECO:0000313" key="4">
    <source>
        <dbReference type="Proteomes" id="UP000822688"/>
    </source>
</evidence>
<comment type="caution">
    <text evidence="3">The sequence shown here is derived from an EMBL/GenBank/DDBJ whole genome shotgun (WGS) entry which is preliminary data.</text>
</comment>
<keyword evidence="4" id="KW-1185">Reference proteome</keyword>
<reference evidence="3" key="1">
    <citation type="submission" date="2020-06" db="EMBL/GenBank/DDBJ databases">
        <title>WGS assembly of Ceratodon purpureus strain R40.</title>
        <authorList>
            <person name="Carey S.B."/>
            <person name="Jenkins J."/>
            <person name="Shu S."/>
            <person name="Lovell J.T."/>
            <person name="Sreedasyam A."/>
            <person name="Maumus F."/>
            <person name="Tiley G.P."/>
            <person name="Fernandez-Pozo N."/>
            <person name="Barry K."/>
            <person name="Chen C."/>
            <person name="Wang M."/>
            <person name="Lipzen A."/>
            <person name="Daum C."/>
            <person name="Saski C.A."/>
            <person name="Payton A.C."/>
            <person name="Mcbreen J.C."/>
            <person name="Conrad R.E."/>
            <person name="Kollar L.M."/>
            <person name="Olsson S."/>
            <person name="Huttunen S."/>
            <person name="Landis J.B."/>
            <person name="Wickett N.J."/>
            <person name="Johnson M.G."/>
            <person name="Rensing S.A."/>
            <person name="Grimwood J."/>
            <person name="Schmutz J."/>
            <person name="Mcdaniel S.F."/>
        </authorList>
    </citation>
    <scope>NUCLEOTIDE SEQUENCE</scope>
    <source>
        <strain evidence="3">R40</strain>
    </source>
</reference>
<dbReference type="InterPro" id="IPR001509">
    <property type="entry name" value="Epimerase_deHydtase"/>
</dbReference>
<evidence type="ECO:0000259" key="2">
    <source>
        <dbReference type="Pfam" id="PF01370"/>
    </source>
</evidence>
<evidence type="ECO:0000256" key="1">
    <source>
        <dbReference type="ARBA" id="ARBA00023002"/>
    </source>
</evidence>
<dbReference type="Proteomes" id="UP000822688">
    <property type="component" value="Chromosome 10"/>
</dbReference>
<accession>A0A8T0GHR8</accession>
<dbReference type="Gene3D" id="3.40.50.720">
    <property type="entry name" value="NAD(P)-binding Rossmann-like Domain"/>
    <property type="match status" value="1"/>
</dbReference>
<dbReference type="SUPFAM" id="SSF51735">
    <property type="entry name" value="NAD(P)-binding Rossmann-fold domains"/>
    <property type="match status" value="1"/>
</dbReference>
<name>A0A8T0GHR8_CERPU</name>
<evidence type="ECO:0000313" key="3">
    <source>
        <dbReference type="EMBL" id="KAG0558570.1"/>
    </source>
</evidence>
<dbReference type="CDD" id="cd08958">
    <property type="entry name" value="FR_SDR_e"/>
    <property type="match status" value="1"/>
</dbReference>
<dbReference type="PANTHER" id="PTHR10366:SF852">
    <property type="entry name" value="CINNAMOYL-COA REDUCTASE CAD2"/>
    <property type="match status" value="1"/>
</dbReference>
<dbReference type="EMBL" id="CM026431">
    <property type="protein sequence ID" value="KAG0558570.1"/>
    <property type="molecule type" value="Genomic_DNA"/>
</dbReference>
<proteinExistence type="predicted"/>
<dbReference type="Pfam" id="PF01370">
    <property type="entry name" value="Epimerase"/>
    <property type="match status" value="1"/>
</dbReference>
<keyword evidence="1" id="KW-0560">Oxidoreductase</keyword>
<sequence>MASGKTVCVTGASGFIASWLVKLLLDRGYTVRGTVRNAEKSKHLLELPGASERLTLVEADLLKPGAFDSVVQGCDGVFHTASPFLYRNFTDPDAQLIEPAVKGTLNVLESCAKARPKRVVLTSTEAAVSHTDKRIGADVVDESYFSDPDKCRREGDWYYLSKTLAELAAWDFAKQHNLDMVAILPVLVVGPVLQTSMNTSTEIVLELLNGTTQTITNQVVGWVGVKDVAMAHILTYEKPEAEGRYICSERMLHFGDAVALLAKLYPQYHIVAKEDGSVPRDPGYNASSEKIKKLGLTFQPLEDVLRETVASLKELKYLD</sequence>
<dbReference type="AlphaFoldDB" id="A0A8T0GHR8"/>
<feature type="domain" description="NAD-dependent epimerase/dehydratase" evidence="2">
    <location>
        <begin position="7"/>
        <end position="242"/>
    </location>
</feature>
<dbReference type="FunFam" id="3.40.50.720:FF:000085">
    <property type="entry name" value="Dihydroflavonol reductase"/>
    <property type="match status" value="1"/>
</dbReference>
<dbReference type="InterPro" id="IPR050425">
    <property type="entry name" value="NAD(P)_dehydrat-like"/>
</dbReference>
<dbReference type="InterPro" id="IPR036291">
    <property type="entry name" value="NAD(P)-bd_dom_sf"/>
</dbReference>
<protein>
    <recommendedName>
        <fullName evidence="2">NAD-dependent epimerase/dehydratase domain-containing protein</fullName>
    </recommendedName>
</protein>